<dbReference type="WBParaSite" id="HPBE_0000417401-mRNA-1">
    <property type="protein sequence ID" value="HPBE_0000417401-mRNA-1"/>
    <property type="gene ID" value="HPBE_0000417401"/>
</dbReference>
<sequence>MWVSGLPFVRCRRLLREVLKLPRRAADSAGIPTSASFFRYLPTQHMSTHFRAGVEFPRAATYFRKHATPSWGPRAGSPEQLIRWVTFESSTPLPALQGMDHAGLFRPSSLSRHRPVGDEEGGGSHPT</sequence>
<dbReference type="EMBL" id="UZAH01025280">
    <property type="protein sequence ID" value="VDO60308.1"/>
    <property type="molecule type" value="Genomic_DNA"/>
</dbReference>
<protein>
    <submittedName>
        <fullName evidence="2 4">Uncharacterized protein</fullName>
    </submittedName>
</protein>
<dbReference type="AlphaFoldDB" id="A0A183FD88"/>
<evidence type="ECO:0000313" key="4">
    <source>
        <dbReference type="WBParaSite" id="HPBE_0000417401-mRNA-1"/>
    </source>
</evidence>
<accession>A0A183FD88</accession>
<dbReference type="Proteomes" id="UP000050761">
    <property type="component" value="Unassembled WGS sequence"/>
</dbReference>
<evidence type="ECO:0000256" key="1">
    <source>
        <dbReference type="SAM" id="MobiDB-lite"/>
    </source>
</evidence>
<gene>
    <name evidence="2" type="ORF">HPBE_LOCUS4175</name>
</gene>
<feature type="region of interest" description="Disordered" evidence="1">
    <location>
        <begin position="104"/>
        <end position="127"/>
    </location>
</feature>
<organism evidence="3 4">
    <name type="scientific">Heligmosomoides polygyrus</name>
    <name type="common">Parasitic roundworm</name>
    <dbReference type="NCBI Taxonomy" id="6339"/>
    <lineage>
        <taxon>Eukaryota</taxon>
        <taxon>Metazoa</taxon>
        <taxon>Ecdysozoa</taxon>
        <taxon>Nematoda</taxon>
        <taxon>Chromadorea</taxon>
        <taxon>Rhabditida</taxon>
        <taxon>Rhabditina</taxon>
        <taxon>Rhabditomorpha</taxon>
        <taxon>Strongyloidea</taxon>
        <taxon>Heligmosomidae</taxon>
        <taxon>Heligmosomoides</taxon>
    </lineage>
</organism>
<name>A0A183FD88_HELPZ</name>
<evidence type="ECO:0000313" key="2">
    <source>
        <dbReference type="EMBL" id="VDO60308.1"/>
    </source>
</evidence>
<accession>A0A3P8A6L8</accession>
<reference evidence="4" key="2">
    <citation type="submission" date="2019-09" db="UniProtKB">
        <authorList>
            <consortium name="WormBaseParasite"/>
        </authorList>
    </citation>
    <scope>IDENTIFICATION</scope>
</reference>
<evidence type="ECO:0000313" key="3">
    <source>
        <dbReference type="Proteomes" id="UP000050761"/>
    </source>
</evidence>
<proteinExistence type="predicted"/>
<reference evidence="2 3" key="1">
    <citation type="submission" date="2018-11" db="EMBL/GenBank/DDBJ databases">
        <authorList>
            <consortium name="Pathogen Informatics"/>
        </authorList>
    </citation>
    <scope>NUCLEOTIDE SEQUENCE [LARGE SCALE GENOMIC DNA]</scope>
</reference>
<keyword evidence="3" id="KW-1185">Reference proteome</keyword>